<dbReference type="CDD" id="cd00520">
    <property type="entry name" value="RRF"/>
    <property type="match status" value="1"/>
</dbReference>
<reference evidence="8" key="1">
    <citation type="journal article" date="2020" name="mSystems">
        <title>Genome- and Community-Level Interaction Insights into Carbon Utilization and Element Cycling Functions of Hydrothermarchaeota in Hydrothermal Sediment.</title>
        <authorList>
            <person name="Zhou Z."/>
            <person name="Liu Y."/>
            <person name="Xu W."/>
            <person name="Pan J."/>
            <person name="Luo Z.H."/>
            <person name="Li M."/>
        </authorList>
    </citation>
    <scope>NUCLEOTIDE SEQUENCE [LARGE SCALE GENOMIC DNA]</scope>
    <source>
        <strain evidence="8">SpSt-81</strain>
    </source>
</reference>
<comment type="caution">
    <text evidence="8">The sequence shown here is derived from an EMBL/GenBank/DDBJ whole genome shotgun (WGS) entry which is preliminary data.</text>
</comment>
<dbReference type="AlphaFoldDB" id="A0A7C3MH42"/>
<dbReference type="FunFam" id="3.30.1360.40:FF:000001">
    <property type="entry name" value="Ribosome-recycling factor"/>
    <property type="match status" value="1"/>
</dbReference>
<name>A0A7C3MH42_DICTH</name>
<dbReference type="InterPro" id="IPR036191">
    <property type="entry name" value="RRF_sf"/>
</dbReference>
<keyword evidence="3 6" id="KW-0963">Cytoplasm</keyword>
<dbReference type="GO" id="GO:0043023">
    <property type="term" value="F:ribosomal large subunit binding"/>
    <property type="evidence" value="ECO:0007669"/>
    <property type="project" value="TreeGrafter"/>
</dbReference>
<feature type="domain" description="Ribosome recycling factor" evidence="7">
    <location>
        <begin position="21"/>
        <end position="183"/>
    </location>
</feature>
<dbReference type="Gene3D" id="1.10.132.20">
    <property type="entry name" value="Ribosome-recycling factor"/>
    <property type="match status" value="1"/>
</dbReference>
<dbReference type="HAMAP" id="MF_00040">
    <property type="entry name" value="RRF"/>
    <property type="match status" value="1"/>
</dbReference>
<evidence type="ECO:0000256" key="3">
    <source>
        <dbReference type="ARBA" id="ARBA00022490"/>
    </source>
</evidence>
<comment type="function">
    <text evidence="5 6">Responsible for the release of ribosomes from messenger RNA at the termination of protein biosynthesis. May increase the efficiency of translation by recycling ribosomes from one round of translation to another.</text>
</comment>
<comment type="similarity">
    <text evidence="2 6">Belongs to the RRF family.</text>
</comment>
<dbReference type="Gene3D" id="3.30.1360.40">
    <property type="match status" value="1"/>
</dbReference>
<dbReference type="SUPFAM" id="SSF55194">
    <property type="entry name" value="Ribosome recycling factor, RRF"/>
    <property type="match status" value="1"/>
</dbReference>
<evidence type="ECO:0000256" key="5">
    <source>
        <dbReference type="ARBA" id="ARBA00025050"/>
    </source>
</evidence>
<evidence type="ECO:0000259" key="7">
    <source>
        <dbReference type="Pfam" id="PF01765"/>
    </source>
</evidence>
<evidence type="ECO:0000256" key="4">
    <source>
        <dbReference type="ARBA" id="ARBA00022917"/>
    </source>
</evidence>
<keyword evidence="4 6" id="KW-0648">Protein biosynthesis</keyword>
<dbReference type="Pfam" id="PF01765">
    <property type="entry name" value="RRF"/>
    <property type="match status" value="1"/>
</dbReference>
<evidence type="ECO:0000256" key="6">
    <source>
        <dbReference type="HAMAP-Rule" id="MF_00040"/>
    </source>
</evidence>
<dbReference type="EMBL" id="DTIN01000009">
    <property type="protein sequence ID" value="HFX12948.1"/>
    <property type="molecule type" value="Genomic_DNA"/>
</dbReference>
<evidence type="ECO:0000256" key="1">
    <source>
        <dbReference type="ARBA" id="ARBA00004496"/>
    </source>
</evidence>
<dbReference type="PANTHER" id="PTHR20982:SF3">
    <property type="entry name" value="MITOCHONDRIAL RIBOSOME RECYCLING FACTOR PSEUDO 1"/>
    <property type="match status" value="1"/>
</dbReference>
<dbReference type="GO" id="GO:0005737">
    <property type="term" value="C:cytoplasm"/>
    <property type="evidence" value="ECO:0007669"/>
    <property type="project" value="UniProtKB-SubCell"/>
</dbReference>
<dbReference type="GO" id="GO:0006415">
    <property type="term" value="P:translational termination"/>
    <property type="evidence" value="ECO:0007669"/>
    <property type="project" value="UniProtKB-UniRule"/>
</dbReference>
<gene>
    <name evidence="6" type="primary">frr</name>
    <name evidence="8" type="ORF">ENW00_02160</name>
</gene>
<comment type="subcellular location">
    <subcellularLocation>
        <location evidence="1 6">Cytoplasm</location>
    </subcellularLocation>
</comment>
<sequence length="185" mass="21523">MGKEHFKEIEEKMKKAVEVVKKEFQGIRTGKPSVGIFDEIKVSYYGNLMPLNQVASLKVAEGRIVIIQPWDKSILGEIEKAILKSDLGLTPQNDGQAIKVVFPPLTEERRKELVKVVHKEAENGRVAIRNIRRDYLEIFKKEKQEGKISEDEFYRLQEELQKLTNKFIDEIEKLIKLKEKEIMEV</sequence>
<organism evidence="8">
    <name type="scientific">Dictyoglomus thermophilum</name>
    <dbReference type="NCBI Taxonomy" id="14"/>
    <lineage>
        <taxon>Bacteria</taxon>
        <taxon>Pseudomonadati</taxon>
        <taxon>Dictyoglomota</taxon>
        <taxon>Dictyoglomia</taxon>
        <taxon>Dictyoglomales</taxon>
        <taxon>Dictyoglomaceae</taxon>
        <taxon>Dictyoglomus</taxon>
    </lineage>
</organism>
<protein>
    <recommendedName>
        <fullName evidence="6">Ribosome-recycling factor</fullName>
        <shortName evidence="6">RRF</shortName>
    </recommendedName>
    <alternativeName>
        <fullName evidence="6">Ribosome-releasing factor</fullName>
    </alternativeName>
</protein>
<evidence type="ECO:0000313" key="8">
    <source>
        <dbReference type="EMBL" id="HFX12948.1"/>
    </source>
</evidence>
<dbReference type="FunFam" id="1.10.132.20:FF:000001">
    <property type="entry name" value="Ribosome-recycling factor"/>
    <property type="match status" value="1"/>
</dbReference>
<accession>A0A7C3MH42</accession>
<dbReference type="InterPro" id="IPR023584">
    <property type="entry name" value="Ribosome_recyc_fac_dom"/>
</dbReference>
<dbReference type="NCBIfam" id="TIGR00496">
    <property type="entry name" value="frr"/>
    <property type="match status" value="1"/>
</dbReference>
<dbReference type="PANTHER" id="PTHR20982">
    <property type="entry name" value="RIBOSOME RECYCLING FACTOR"/>
    <property type="match status" value="1"/>
</dbReference>
<evidence type="ECO:0000256" key="2">
    <source>
        <dbReference type="ARBA" id="ARBA00005912"/>
    </source>
</evidence>
<proteinExistence type="inferred from homology"/>
<dbReference type="InterPro" id="IPR002661">
    <property type="entry name" value="Ribosome_recyc_fac"/>
</dbReference>